<reference evidence="15 16" key="1">
    <citation type="journal article" date="2016" name="G3 (Bethesda)">
        <title>First Draft Assembly and Annotation of the Genome of a California Endemic Oak Quercus lobata Nee (Fagaceae).</title>
        <authorList>
            <person name="Sork V.L."/>
            <person name="Fitz-Gibbon S.T."/>
            <person name="Puiu D."/>
            <person name="Crepeau M."/>
            <person name="Gugger P.F."/>
            <person name="Sherman R."/>
            <person name="Stevens K."/>
            <person name="Langley C.H."/>
            <person name="Pellegrini M."/>
            <person name="Salzberg S.L."/>
        </authorList>
    </citation>
    <scope>NUCLEOTIDE SEQUENCE [LARGE SCALE GENOMIC DNA]</scope>
    <source>
        <strain evidence="15 16">cv. SW786</strain>
    </source>
</reference>
<dbReference type="InParanoid" id="A0A7N2KKL7"/>
<keyword evidence="9" id="KW-1133">Transmembrane helix</keyword>
<dbReference type="InterPro" id="IPR032675">
    <property type="entry name" value="LRR_dom_sf"/>
</dbReference>
<evidence type="ECO:0000256" key="2">
    <source>
        <dbReference type="ARBA" id="ARBA00006484"/>
    </source>
</evidence>
<dbReference type="AlphaFoldDB" id="A0A7N2KKL7"/>
<dbReference type="FunFam" id="3.80.10.10:FF:000383">
    <property type="entry name" value="Leucine-rich repeat receptor protein kinase EMS1"/>
    <property type="match status" value="1"/>
</dbReference>
<dbReference type="FunFam" id="3.80.10.10:FF:000095">
    <property type="entry name" value="LRR receptor-like serine/threonine-protein kinase GSO1"/>
    <property type="match status" value="1"/>
</dbReference>
<keyword evidence="7" id="KW-0732">Signal</keyword>
<keyword evidence="11" id="KW-0472">Membrane</keyword>
<organism evidence="15 16">
    <name type="scientific">Quercus lobata</name>
    <name type="common">Valley oak</name>
    <dbReference type="NCBI Taxonomy" id="97700"/>
    <lineage>
        <taxon>Eukaryota</taxon>
        <taxon>Viridiplantae</taxon>
        <taxon>Streptophyta</taxon>
        <taxon>Embryophyta</taxon>
        <taxon>Tracheophyta</taxon>
        <taxon>Spermatophyta</taxon>
        <taxon>Magnoliopsida</taxon>
        <taxon>eudicotyledons</taxon>
        <taxon>Gunneridae</taxon>
        <taxon>Pentapetalae</taxon>
        <taxon>rosids</taxon>
        <taxon>fabids</taxon>
        <taxon>Fagales</taxon>
        <taxon>Fagaceae</taxon>
        <taxon>Quercus</taxon>
    </lineage>
</organism>
<dbReference type="Pfam" id="PF13855">
    <property type="entry name" value="LRR_8"/>
    <property type="match status" value="1"/>
</dbReference>
<comment type="similarity">
    <text evidence="2">Belongs to the short-chain dehydrogenases/reductases (SDR) family.</text>
</comment>
<keyword evidence="10" id="KW-0560">Oxidoreductase</keyword>
<sequence length="998" mass="110076">MGSFSLLSAAARRLEGKVALITGRSSGIGESTARLFSKHGAKVVIADIQDELGHSVCEELNPQSTSFVHCDVTKETDVENAVNHAVSKYGKLDIMHNNAGIVGVAKPNILDNTKAEFELVVSVNLVGDFLGTKHAARVMIPAKKGSIINTASVCSTIGGVASHGYTSSKHGLVGLMRNTAVELGQFGIRVNCVSPYAVATPLAKDFLKLDDDGVIRVYSTLKGVVHQPKDIVEAALYLGSDESKYVSGHNIVIDGGFTIANLGFYKKQALLQFKSSLIKTTSSLSLESRLIDLESWNSSSDCCNWDRVICSTRFHSRTVIALYLDNLISMQSIEPIVVTSTILTPLFRIRSLMLLDMAGNQIQGELPGFANLSKLVYLDMSSNSFHGILTREVGSLQNLRVLNLEDNSLGRNIPKEIGNMTKLRQLYLRSNNFFGEIPSSFSYLKELEDYASIIGSLRYATDCTRPDIAYAVGVLSRFTSKPSKDHWLAIERVMRYLIGTKNYGLFYKKYPAVIEAFSDADWNTLSEVVLAIQYLLGCCILGETSQKSFSLCIISIIIVFAPTLSNITSLSLSNKYTGSIPSSMQKLVRLEKLQLENNLLSGKIPSWLFNIKGMKHLFLGGNNLIWNSDAKIEPTCILSQLCMKSCGLAGEIPYWISKLKTLDFLDLSENKLEGIFPQWLAEMKVGSIIMSDNNLTGEIPTKFYQEIEILALGKNRLTNMRKLDIHDNKISGEWPEFITQISTLQVQNLQNTTLQGSIPDGISNRSCLRILDLSSNHLVGKIPAKFGNLLGMIEKPNKSFSSLSNIFTISLEYNDLIVNWKKSKQGLSSHNLEFYSLLDLSINQLFGEIPASLGRLNGLKLLNISHNILHGNVPISLGDLKSLQSLDLSHNKLSGSIPQSLAKLQQLSVLTVSNNKLTGKIPVGGQMDARNDPNFFANNSLLCGMQIQVPCLEELSPTKPLKDENKERWFLWEGIVIGYSFGFIIAVRILDHIGYFVP</sequence>
<dbReference type="PANTHER" id="PTHR48060:SF21">
    <property type="entry name" value="L DOMAIN-LIKE PROTEIN"/>
    <property type="match status" value="1"/>
</dbReference>
<dbReference type="InterPro" id="IPR013210">
    <property type="entry name" value="LRR_N_plant-typ"/>
</dbReference>
<evidence type="ECO:0000313" key="15">
    <source>
        <dbReference type="EnsemblPlants" id="QL01p003522:mrna"/>
    </source>
</evidence>
<dbReference type="GO" id="GO:0005886">
    <property type="term" value="C:plasma membrane"/>
    <property type="evidence" value="ECO:0007669"/>
    <property type="project" value="UniProtKB-SubCell"/>
</dbReference>
<dbReference type="PRINTS" id="PR00080">
    <property type="entry name" value="SDRFAMILY"/>
</dbReference>
<dbReference type="PROSITE" id="PS51450">
    <property type="entry name" value="LRR"/>
    <property type="match status" value="1"/>
</dbReference>
<evidence type="ECO:0000256" key="9">
    <source>
        <dbReference type="ARBA" id="ARBA00022989"/>
    </source>
</evidence>
<dbReference type="PRINTS" id="PR00019">
    <property type="entry name" value="LEURICHRPT"/>
</dbReference>
<evidence type="ECO:0000256" key="11">
    <source>
        <dbReference type="ARBA" id="ARBA00023136"/>
    </source>
</evidence>
<dbReference type="FunFam" id="3.40.50.720:FF:000084">
    <property type="entry name" value="Short-chain dehydrogenase reductase"/>
    <property type="match status" value="1"/>
</dbReference>
<evidence type="ECO:0000259" key="14">
    <source>
        <dbReference type="Pfam" id="PF08263"/>
    </source>
</evidence>
<keyword evidence="13" id="KW-0325">Glycoprotein</keyword>
<evidence type="ECO:0000256" key="4">
    <source>
        <dbReference type="ARBA" id="ARBA00022475"/>
    </source>
</evidence>
<dbReference type="SMART" id="SM00369">
    <property type="entry name" value="LRR_TYP"/>
    <property type="match status" value="7"/>
</dbReference>
<dbReference type="InterPro" id="IPR002347">
    <property type="entry name" value="SDR_fam"/>
</dbReference>
<dbReference type="Gene3D" id="3.80.10.10">
    <property type="entry name" value="Ribonuclease Inhibitor"/>
    <property type="match status" value="3"/>
</dbReference>
<keyword evidence="12" id="KW-0675">Receptor</keyword>
<dbReference type="CDD" id="cd05326">
    <property type="entry name" value="secoisolariciresinol-DH_like_SDR_c"/>
    <property type="match status" value="1"/>
</dbReference>
<keyword evidence="5" id="KW-0433">Leucine-rich repeat</keyword>
<dbReference type="Gene3D" id="3.40.50.720">
    <property type="entry name" value="NAD(P)-binding Rossmann-like Domain"/>
    <property type="match status" value="1"/>
</dbReference>
<evidence type="ECO:0000256" key="12">
    <source>
        <dbReference type="ARBA" id="ARBA00023170"/>
    </source>
</evidence>
<dbReference type="Pfam" id="PF13561">
    <property type="entry name" value="adh_short_C2"/>
    <property type="match status" value="1"/>
</dbReference>
<dbReference type="InterPro" id="IPR045309">
    <property type="entry name" value="ABA2-like"/>
</dbReference>
<dbReference type="SUPFAM" id="SSF52058">
    <property type="entry name" value="L domain-like"/>
    <property type="match status" value="2"/>
</dbReference>
<dbReference type="InterPro" id="IPR036291">
    <property type="entry name" value="NAD(P)-bd_dom_sf"/>
</dbReference>
<evidence type="ECO:0000256" key="10">
    <source>
        <dbReference type="ARBA" id="ARBA00023002"/>
    </source>
</evidence>
<dbReference type="InterPro" id="IPR001611">
    <property type="entry name" value="Leu-rich_rpt"/>
</dbReference>
<evidence type="ECO:0000256" key="6">
    <source>
        <dbReference type="ARBA" id="ARBA00022692"/>
    </source>
</evidence>
<evidence type="ECO:0000256" key="7">
    <source>
        <dbReference type="ARBA" id="ARBA00022729"/>
    </source>
</evidence>
<reference evidence="15" key="2">
    <citation type="submission" date="2021-01" db="UniProtKB">
        <authorList>
            <consortium name="EnsemblPlants"/>
        </authorList>
    </citation>
    <scope>IDENTIFICATION</scope>
</reference>
<keyword evidence="6" id="KW-0812">Transmembrane</keyword>
<evidence type="ECO:0000256" key="1">
    <source>
        <dbReference type="ARBA" id="ARBA00004251"/>
    </source>
</evidence>
<dbReference type="Pfam" id="PF00560">
    <property type="entry name" value="LRR_1"/>
    <property type="match status" value="5"/>
</dbReference>
<name>A0A7N2KKL7_QUELO</name>
<dbReference type="Proteomes" id="UP000594261">
    <property type="component" value="Chromosome 1"/>
</dbReference>
<keyword evidence="16" id="KW-1185">Reference proteome</keyword>
<comment type="similarity">
    <text evidence="3">Belongs to the RLP family.</text>
</comment>
<comment type="subcellular location">
    <subcellularLocation>
        <location evidence="1">Cell membrane</location>
        <topology evidence="1">Single-pass type I membrane protein</topology>
    </subcellularLocation>
</comment>
<dbReference type="Pfam" id="PF08263">
    <property type="entry name" value="LRRNT_2"/>
    <property type="match status" value="1"/>
</dbReference>
<protein>
    <recommendedName>
        <fullName evidence="14">Leucine-rich repeat-containing N-terminal plant-type domain-containing protein</fullName>
    </recommendedName>
</protein>
<dbReference type="PANTHER" id="PTHR48060">
    <property type="entry name" value="DNA DAMAGE-REPAIR/TOLERATION PROTEIN DRT100"/>
    <property type="match status" value="1"/>
</dbReference>
<accession>A0A7N2KKL7</accession>
<dbReference type="SUPFAM" id="SSF51735">
    <property type="entry name" value="NAD(P)-binding Rossmann-fold domains"/>
    <property type="match status" value="1"/>
</dbReference>
<proteinExistence type="inferred from homology"/>
<dbReference type="Gramene" id="QL01p003522:mrna">
    <property type="protein sequence ID" value="QL01p003522:mrna"/>
    <property type="gene ID" value="QL01p003522"/>
</dbReference>
<dbReference type="InterPro" id="IPR053211">
    <property type="entry name" value="DNA_repair-toleration"/>
</dbReference>
<keyword evidence="4" id="KW-1003">Cell membrane</keyword>
<dbReference type="PRINTS" id="PR00081">
    <property type="entry name" value="GDHRDH"/>
</dbReference>
<evidence type="ECO:0000256" key="5">
    <source>
        <dbReference type="ARBA" id="ARBA00022614"/>
    </source>
</evidence>
<keyword evidence="8" id="KW-0677">Repeat</keyword>
<dbReference type="InterPro" id="IPR020904">
    <property type="entry name" value="Sc_DH/Rdtase_CS"/>
</dbReference>
<feature type="domain" description="Leucine-rich repeat-containing N-terminal plant-type" evidence="14">
    <location>
        <begin position="267"/>
        <end position="311"/>
    </location>
</feature>
<evidence type="ECO:0000256" key="13">
    <source>
        <dbReference type="ARBA" id="ARBA00023180"/>
    </source>
</evidence>
<evidence type="ECO:0000313" key="16">
    <source>
        <dbReference type="Proteomes" id="UP000594261"/>
    </source>
</evidence>
<dbReference type="FunFam" id="3.80.10.10:FF:000111">
    <property type="entry name" value="LRR receptor-like serine/threonine-protein kinase ERECTA"/>
    <property type="match status" value="1"/>
</dbReference>
<evidence type="ECO:0000256" key="8">
    <source>
        <dbReference type="ARBA" id="ARBA00022737"/>
    </source>
</evidence>
<evidence type="ECO:0000256" key="3">
    <source>
        <dbReference type="ARBA" id="ARBA00009592"/>
    </source>
</evidence>
<dbReference type="InterPro" id="IPR003591">
    <property type="entry name" value="Leu-rich_rpt_typical-subtyp"/>
</dbReference>
<dbReference type="EnsemblPlants" id="QL01p003522:mrna">
    <property type="protein sequence ID" value="QL01p003522:mrna"/>
    <property type="gene ID" value="QL01p003522"/>
</dbReference>
<dbReference type="EMBL" id="LRBV02000001">
    <property type="status" value="NOT_ANNOTATED_CDS"/>
    <property type="molecule type" value="Genomic_DNA"/>
</dbReference>
<dbReference type="GO" id="GO:0016616">
    <property type="term" value="F:oxidoreductase activity, acting on the CH-OH group of donors, NAD or NADP as acceptor"/>
    <property type="evidence" value="ECO:0007669"/>
    <property type="project" value="InterPro"/>
</dbReference>
<dbReference type="PROSITE" id="PS00061">
    <property type="entry name" value="ADH_SHORT"/>
    <property type="match status" value="1"/>
</dbReference>